<dbReference type="AlphaFoldDB" id="A0A1Y2K144"/>
<dbReference type="NCBIfam" id="NF009044">
    <property type="entry name" value="PRK12378.1"/>
    <property type="match status" value="1"/>
</dbReference>
<dbReference type="Proteomes" id="UP000194003">
    <property type="component" value="Unassembled WGS sequence"/>
</dbReference>
<protein>
    <recommendedName>
        <fullName evidence="6">Probable transcriptional regulatory protein MAIT1_01796</fullName>
    </recommendedName>
</protein>
<dbReference type="NCBIfam" id="TIGR01033">
    <property type="entry name" value="YebC/PmpR family DNA-binding transcriptional regulator"/>
    <property type="match status" value="1"/>
</dbReference>
<dbReference type="OrthoDB" id="9781053at2"/>
<dbReference type="PANTHER" id="PTHR12532:SF6">
    <property type="entry name" value="TRANSCRIPTIONAL REGULATORY PROTEIN YEBC-RELATED"/>
    <property type="match status" value="1"/>
</dbReference>
<evidence type="ECO:0000256" key="4">
    <source>
        <dbReference type="ARBA" id="ARBA00023125"/>
    </source>
</evidence>
<dbReference type="FunFam" id="1.10.10.200:FF:000001">
    <property type="entry name" value="Probable transcriptional regulatory protein YebC"/>
    <property type="match status" value="1"/>
</dbReference>
<comment type="caution">
    <text evidence="9">The sequence shown here is derived from an EMBL/GenBank/DDBJ whole genome shotgun (WGS) entry which is preliminary data.</text>
</comment>
<evidence type="ECO:0000313" key="9">
    <source>
        <dbReference type="EMBL" id="OSM01763.1"/>
    </source>
</evidence>
<name>A0A1Y2K144_9PROT</name>
<keyword evidence="3 6" id="KW-0805">Transcription regulation</keyword>
<dbReference type="STRING" id="1434232.MAIT1_01796"/>
<dbReference type="InterPro" id="IPR048300">
    <property type="entry name" value="TACO1_YebC-like_2nd/3rd_dom"/>
</dbReference>
<dbReference type="HAMAP" id="MF_00693">
    <property type="entry name" value="Transcrip_reg_TACO1"/>
    <property type="match status" value="1"/>
</dbReference>
<dbReference type="Pfam" id="PF20772">
    <property type="entry name" value="TACO1_YebC_N"/>
    <property type="match status" value="1"/>
</dbReference>
<dbReference type="Gene3D" id="1.10.10.200">
    <property type="match status" value="1"/>
</dbReference>
<dbReference type="RefSeq" id="WP_085444024.1">
    <property type="nucleotide sequence ID" value="NZ_LVJN01000020.1"/>
</dbReference>
<sequence>MAGHSKWANIKHRKGAQDAKRGKIFTKLIKEITVASRMGGSDINANPRLRAGVTAARAQNMPKDTIDKAIKRGAGELDGVDYVETRFEGYGPAGAAIIVDTLTDNNNRTVADVRHIFNKYGGNMGTSGCVAFMFDHKGQIVFDAEGIDEDELMEAALEAGAEDIVNADGSFEVITAPEDLSDVQEALAEAGYDKPVSAEATMRPQNTTEITEEKPAATMLKLMEMLEDNDDVQHVYANFDIPDEIMEKLE</sequence>
<dbReference type="InterPro" id="IPR049083">
    <property type="entry name" value="TACO1_YebC_N"/>
</dbReference>
<keyword evidence="10" id="KW-1185">Reference proteome</keyword>
<dbReference type="InterPro" id="IPR029072">
    <property type="entry name" value="YebC-like"/>
</dbReference>
<evidence type="ECO:0000313" key="10">
    <source>
        <dbReference type="Proteomes" id="UP000194003"/>
    </source>
</evidence>
<gene>
    <name evidence="9" type="ORF">MAIT1_01796</name>
</gene>
<dbReference type="GO" id="GO:0006355">
    <property type="term" value="P:regulation of DNA-templated transcription"/>
    <property type="evidence" value="ECO:0007669"/>
    <property type="project" value="UniProtKB-UniRule"/>
</dbReference>
<evidence type="ECO:0000256" key="6">
    <source>
        <dbReference type="HAMAP-Rule" id="MF_00693"/>
    </source>
</evidence>
<dbReference type="InterPro" id="IPR002876">
    <property type="entry name" value="Transcrip_reg_TACO1-like"/>
</dbReference>
<dbReference type="Gene3D" id="3.30.70.980">
    <property type="match status" value="2"/>
</dbReference>
<comment type="similarity">
    <text evidence="1 6">Belongs to the TACO1 family.</text>
</comment>
<evidence type="ECO:0000256" key="5">
    <source>
        <dbReference type="ARBA" id="ARBA00023163"/>
    </source>
</evidence>
<evidence type="ECO:0000259" key="7">
    <source>
        <dbReference type="Pfam" id="PF01709"/>
    </source>
</evidence>
<comment type="subcellular location">
    <subcellularLocation>
        <location evidence="6">Cytoplasm</location>
    </subcellularLocation>
</comment>
<dbReference type="Pfam" id="PF01709">
    <property type="entry name" value="Transcrip_reg"/>
    <property type="match status" value="1"/>
</dbReference>
<dbReference type="FunFam" id="3.30.70.980:FF:000002">
    <property type="entry name" value="Probable transcriptional regulatory protein YebC"/>
    <property type="match status" value="1"/>
</dbReference>
<keyword evidence="2 6" id="KW-0963">Cytoplasm</keyword>
<feature type="domain" description="TACO1/YebC-like second and third" evidence="7">
    <location>
        <begin position="82"/>
        <end position="239"/>
    </location>
</feature>
<dbReference type="PANTHER" id="PTHR12532">
    <property type="entry name" value="TRANSLATIONAL ACTIVATOR OF CYTOCHROME C OXIDASE 1"/>
    <property type="match status" value="1"/>
</dbReference>
<keyword evidence="4 6" id="KW-0238">DNA-binding</keyword>
<dbReference type="InterPro" id="IPR017856">
    <property type="entry name" value="Integrase-like_N"/>
</dbReference>
<dbReference type="GO" id="GO:0005829">
    <property type="term" value="C:cytosol"/>
    <property type="evidence" value="ECO:0007669"/>
    <property type="project" value="TreeGrafter"/>
</dbReference>
<proteinExistence type="inferred from homology"/>
<evidence type="ECO:0000256" key="2">
    <source>
        <dbReference type="ARBA" id="ARBA00022490"/>
    </source>
</evidence>
<dbReference type="SUPFAM" id="SSF75625">
    <property type="entry name" value="YebC-like"/>
    <property type="match status" value="1"/>
</dbReference>
<accession>A0A1Y2K144</accession>
<reference evidence="9 10" key="1">
    <citation type="journal article" date="2016" name="BMC Genomics">
        <title>Combined genomic and structural analyses of a cultured magnetotactic bacterium reveals its niche adaptation to a dynamic environment.</title>
        <authorList>
            <person name="Araujo A.C."/>
            <person name="Morillo V."/>
            <person name="Cypriano J."/>
            <person name="Teixeira L.C."/>
            <person name="Leao P."/>
            <person name="Lyra S."/>
            <person name="Almeida L.G."/>
            <person name="Bazylinski D.A."/>
            <person name="Vasconcellos A.T."/>
            <person name="Abreu F."/>
            <person name="Lins U."/>
        </authorList>
    </citation>
    <scope>NUCLEOTIDE SEQUENCE [LARGE SCALE GENOMIC DNA]</scope>
    <source>
        <strain evidence="9 10">IT-1</strain>
    </source>
</reference>
<dbReference type="EMBL" id="LVJN01000020">
    <property type="protein sequence ID" value="OSM01763.1"/>
    <property type="molecule type" value="Genomic_DNA"/>
</dbReference>
<keyword evidence="5 6" id="KW-0804">Transcription</keyword>
<feature type="domain" description="TACO1/YebC-like N-terminal" evidence="8">
    <location>
        <begin position="5"/>
        <end position="76"/>
    </location>
</feature>
<evidence type="ECO:0000256" key="1">
    <source>
        <dbReference type="ARBA" id="ARBA00008724"/>
    </source>
</evidence>
<dbReference type="InterPro" id="IPR026564">
    <property type="entry name" value="Transcrip_reg_TACO1-like_dom3"/>
</dbReference>
<evidence type="ECO:0000259" key="8">
    <source>
        <dbReference type="Pfam" id="PF20772"/>
    </source>
</evidence>
<evidence type="ECO:0000256" key="3">
    <source>
        <dbReference type="ARBA" id="ARBA00023015"/>
    </source>
</evidence>
<dbReference type="NCBIfam" id="NF001030">
    <property type="entry name" value="PRK00110.1"/>
    <property type="match status" value="1"/>
</dbReference>
<organism evidence="9 10">
    <name type="scientific">Magnetofaba australis IT-1</name>
    <dbReference type="NCBI Taxonomy" id="1434232"/>
    <lineage>
        <taxon>Bacteria</taxon>
        <taxon>Pseudomonadati</taxon>
        <taxon>Pseudomonadota</taxon>
        <taxon>Magnetococcia</taxon>
        <taxon>Magnetococcales</taxon>
        <taxon>Magnetococcaceae</taxon>
        <taxon>Magnetofaba</taxon>
    </lineage>
</organism>
<dbReference type="GO" id="GO:0003677">
    <property type="term" value="F:DNA binding"/>
    <property type="evidence" value="ECO:0007669"/>
    <property type="project" value="UniProtKB-UniRule"/>
</dbReference>